<accession>A0ABN5ACP3</accession>
<name>A0ABN5ACP3_9BACI</name>
<dbReference type="PRINTS" id="PR00411">
    <property type="entry name" value="PNDRDTASEI"/>
</dbReference>
<gene>
    <name evidence="16" type="ORF">S101395_02017</name>
</gene>
<evidence type="ECO:0000256" key="1">
    <source>
        <dbReference type="ARBA" id="ARBA00004496"/>
    </source>
</evidence>
<dbReference type="PROSITE" id="PS00076">
    <property type="entry name" value="PYRIDINE_REDOX_1"/>
    <property type="match status" value="1"/>
</dbReference>
<evidence type="ECO:0000256" key="11">
    <source>
        <dbReference type="ARBA" id="ARBA00023284"/>
    </source>
</evidence>
<dbReference type="SUPFAM" id="SSF55424">
    <property type="entry name" value="FAD/NAD-linked reductases, dimerisation (C-terminal) domain"/>
    <property type="match status" value="1"/>
</dbReference>
<evidence type="ECO:0000313" key="17">
    <source>
        <dbReference type="Proteomes" id="UP000196877"/>
    </source>
</evidence>
<dbReference type="InterPro" id="IPR006258">
    <property type="entry name" value="Lipoamide_DH"/>
</dbReference>
<dbReference type="Gene3D" id="3.30.390.30">
    <property type="match status" value="1"/>
</dbReference>
<proteinExistence type="inferred from homology"/>
<keyword evidence="17" id="KW-1185">Reference proteome</keyword>
<evidence type="ECO:0000256" key="2">
    <source>
        <dbReference type="ARBA" id="ARBA00007532"/>
    </source>
</evidence>
<evidence type="ECO:0000256" key="8">
    <source>
        <dbReference type="ARBA" id="ARBA00023002"/>
    </source>
</evidence>
<dbReference type="InterPro" id="IPR036188">
    <property type="entry name" value="FAD/NAD-bd_sf"/>
</dbReference>
<sequence length="473" mass="50481">MATEYDLVILGGGTGGYVAAIRASQLGLKTAVVEKRKLGGTCLHKGCIPSKALLRSAEVYRTAKQAEEFGVNVPEVELQFSKVQSRKQKIVDQLYNGVKHLMKKGKIDVYEGIGRILGPSIFSPMPGTVSVEMASGAENEMLVPKNVIIATGSRPRSLPGLEPDGENILSSDDALELEHLPASIVIVGGGVIGIEWASMLNDFGVDVTVVEYAGRILPTEDADISREMQTRLAKKGITIITGAKVLPDSLEKGKTISIQAEKDGETHTYSAEKMLISVGRQANVEGIGLENTDIQIENGFIATNSMYQTKESHIYAIGDVIGGLQLAHVASHEGMTAVEHIADQHPHSMDYSLVPKCIYSSPEAASVGLTEEEAKAEGRNIKVGKFPFQAIGKALVYGETDGFVKIVADQDSDDILGVHMIGPHVTDMISEAGLAKVLDATPWEVGQTIHPHPTLSEAIGEAALAVDGKAIHF</sequence>
<keyword evidence="7 13" id="KW-0274">FAD</keyword>
<dbReference type="PANTHER" id="PTHR22912">
    <property type="entry name" value="DISULFIDE OXIDOREDUCTASE"/>
    <property type="match status" value="1"/>
</dbReference>
<evidence type="ECO:0000259" key="14">
    <source>
        <dbReference type="Pfam" id="PF02852"/>
    </source>
</evidence>
<organism evidence="16 17">
    <name type="scientific">Bacillus sonorensis</name>
    <dbReference type="NCBI Taxonomy" id="119858"/>
    <lineage>
        <taxon>Bacteria</taxon>
        <taxon>Bacillati</taxon>
        <taxon>Bacillota</taxon>
        <taxon>Bacilli</taxon>
        <taxon>Bacillales</taxon>
        <taxon>Bacillaceae</taxon>
        <taxon>Bacillus</taxon>
    </lineage>
</organism>
<feature type="domain" description="FAD/NAD(P)-binding" evidence="15">
    <location>
        <begin position="5"/>
        <end position="334"/>
    </location>
</feature>
<dbReference type="InterPro" id="IPR050151">
    <property type="entry name" value="Class-I_Pyr_Nuc-Dis_Oxidored"/>
</dbReference>
<comment type="subcellular location">
    <subcellularLocation>
        <location evidence="1">Cytoplasm</location>
    </subcellularLocation>
</comment>
<dbReference type="PRINTS" id="PR00368">
    <property type="entry name" value="FADPNR"/>
</dbReference>
<dbReference type="Gene3D" id="3.50.50.60">
    <property type="entry name" value="FAD/NAD(P)-binding domain"/>
    <property type="match status" value="2"/>
</dbReference>
<evidence type="ECO:0000256" key="7">
    <source>
        <dbReference type="ARBA" id="ARBA00022827"/>
    </source>
</evidence>
<keyword evidence="11 13" id="KW-0676">Redox-active center</keyword>
<dbReference type="InterPro" id="IPR016156">
    <property type="entry name" value="FAD/NAD-linked_Rdtase_dimer_sf"/>
</dbReference>
<evidence type="ECO:0000256" key="10">
    <source>
        <dbReference type="ARBA" id="ARBA00023157"/>
    </source>
</evidence>
<keyword evidence="5" id="KW-0963">Cytoplasm</keyword>
<dbReference type="NCBIfam" id="TIGR01350">
    <property type="entry name" value="lipoamide_DH"/>
    <property type="match status" value="1"/>
</dbReference>
<protein>
    <recommendedName>
        <fullName evidence="4 13">Dihydrolipoyl dehydrogenase</fullName>
        <ecNumber evidence="3 13">1.8.1.4</ecNumber>
    </recommendedName>
</protein>
<evidence type="ECO:0000256" key="9">
    <source>
        <dbReference type="ARBA" id="ARBA00023027"/>
    </source>
</evidence>
<dbReference type="RefSeq" id="WP_006637476.1">
    <property type="nucleotide sequence ID" value="NZ_BORD01000005.1"/>
</dbReference>
<dbReference type="Pfam" id="PF02852">
    <property type="entry name" value="Pyr_redox_dim"/>
    <property type="match status" value="1"/>
</dbReference>
<dbReference type="GeneID" id="92854035"/>
<evidence type="ECO:0000256" key="4">
    <source>
        <dbReference type="ARBA" id="ARBA00016961"/>
    </source>
</evidence>
<dbReference type="SUPFAM" id="SSF51905">
    <property type="entry name" value="FAD/NAD(P)-binding domain"/>
    <property type="match status" value="1"/>
</dbReference>
<dbReference type="EC" id="1.8.1.4" evidence="3 13"/>
<evidence type="ECO:0000256" key="3">
    <source>
        <dbReference type="ARBA" id="ARBA00012608"/>
    </source>
</evidence>
<comment type="catalytic activity">
    <reaction evidence="12 13">
        <text>N(6)-[(R)-dihydrolipoyl]-L-lysyl-[protein] + NAD(+) = N(6)-[(R)-lipoyl]-L-lysyl-[protein] + NADH + H(+)</text>
        <dbReference type="Rhea" id="RHEA:15045"/>
        <dbReference type="Rhea" id="RHEA-COMP:10474"/>
        <dbReference type="Rhea" id="RHEA-COMP:10475"/>
        <dbReference type="ChEBI" id="CHEBI:15378"/>
        <dbReference type="ChEBI" id="CHEBI:57540"/>
        <dbReference type="ChEBI" id="CHEBI:57945"/>
        <dbReference type="ChEBI" id="CHEBI:83099"/>
        <dbReference type="ChEBI" id="CHEBI:83100"/>
        <dbReference type="EC" id="1.8.1.4"/>
    </reaction>
</comment>
<keyword evidence="6 13" id="KW-0285">Flavoprotein</keyword>
<keyword evidence="10" id="KW-1015">Disulfide bond</keyword>
<dbReference type="InterPro" id="IPR004099">
    <property type="entry name" value="Pyr_nucl-diS_OxRdtase_dimer"/>
</dbReference>
<evidence type="ECO:0000259" key="15">
    <source>
        <dbReference type="Pfam" id="PF07992"/>
    </source>
</evidence>
<evidence type="ECO:0000256" key="5">
    <source>
        <dbReference type="ARBA" id="ARBA00022490"/>
    </source>
</evidence>
<dbReference type="GO" id="GO:0004362">
    <property type="term" value="F:glutathione-disulfide reductase (NADPH) activity"/>
    <property type="evidence" value="ECO:0007669"/>
    <property type="project" value="UniProtKB-EC"/>
</dbReference>
<dbReference type="PIRSF" id="PIRSF000350">
    <property type="entry name" value="Mercury_reductase_MerA"/>
    <property type="match status" value="1"/>
</dbReference>
<dbReference type="Pfam" id="PF07992">
    <property type="entry name" value="Pyr_redox_2"/>
    <property type="match status" value="1"/>
</dbReference>
<dbReference type="InterPro" id="IPR012999">
    <property type="entry name" value="Pyr_OxRdtase_I_AS"/>
</dbReference>
<comment type="similarity">
    <text evidence="2 13">Belongs to the class-I pyridine nucleotide-disulfide oxidoreductase family.</text>
</comment>
<keyword evidence="9 13" id="KW-0520">NAD</keyword>
<feature type="domain" description="Pyridine nucleotide-disulphide oxidoreductase dimerisation" evidence="14">
    <location>
        <begin position="354"/>
        <end position="463"/>
    </location>
</feature>
<dbReference type="EMBL" id="CP021920">
    <property type="protein sequence ID" value="ASB88525.1"/>
    <property type="molecule type" value="Genomic_DNA"/>
</dbReference>
<keyword evidence="8 13" id="KW-0560">Oxidoreductase</keyword>
<dbReference type="InterPro" id="IPR001100">
    <property type="entry name" value="Pyr_nuc-diS_OxRdtase"/>
</dbReference>
<comment type="miscellaneous">
    <text evidence="13">The active site is a redox-active disulfide bond.</text>
</comment>
<evidence type="ECO:0000256" key="6">
    <source>
        <dbReference type="ARBA" id="ARBA00022630"/>
    </source>
</evidence>
<evidence type="ECO:0000256" key="13">
    <source>
        <dbReference type="RuleBase" id="RU003692"/>
    </source>
</evidence>
<reference evidence="16 17" key="1">
    <citation type="submission" date="2017-06" db="EMBL/GenBank/DDBJ databases">
        <title>Genome sequence of Bacillus sonorensis strain SRCM101395.</title>
        <authorList>
            <person name="Cho S.H."/>
        </authorList>
    </citation>
    <scope>NUCLEOTIDE SEQUENCE [LARGE SCALE GENOMIC DNA]</scope>
    <source>
        <strain evidence="16 17">SRCM101395</strain>
    </source>
</reference>
<evidence type="ECO:0000313" key="16">
    <source>
        <dbReference type="EMBL" id="ASB88525.1"/>
    </source>
</evidence>
<dbReference type="Proteomes" id="UP000196877">
    <property type="component" value="Chromosome"/>
</dbReference>
<dbReference type="PANTHER" id="PTHR22912:SF217">
    <property type="entry name" value="DIHYDROLIPOYL DEHYDROGENASE"/>
    <property type="match status" value="1"/>
</dbReference>
<evidence type="ECO:0000256" key="12">
    <source>
        <dbReference type="ARBA" id="ARBA00049187"/>
    </source>
</evidence>
<comment type="cofactor">
    <cofactor evidence="13">
        <name>FAD</name>
        <dbReference type="ChEBI" id="CHEBI:57692"/>
    </cofactor>
    <text evidence="13">Binds 1 FAD per subunit.</text>
</comment>
<dbReference type="InterPro" id="IPR023753">
    <property type="entry name" value="FAD/NAD-binding_dom"/>
</dbReference>